<dbReference type="OrthoDB" id="109537at2"/>
<comment type="caution">
    <text evidence="2">The sequence shown here is derived from an EMBL/GenBank/DDBJ whole genome shotgun (WGS) entry which is preliminary data.</text>
</comment>
<evidence type="ECO:0000256" key="1">
    <source>
        <dbReference type="SAM" id="MobiDB-lite"/>
    </source>
</evidence>
<organism evidence="2 3">
    <name type="scientific">Edaphobacter aggregans</name>
    <dbReference type="NCBI Taxonomy" id="570835"/>
    <lineage>
        <taxon>Bacteria</taxon>
        <taxon>Pseudomonadati</taxon>
        <taxon>Acidobacteriota</taxon>
        <taxon>Terriglobia</taxon>
        <taxon>Terriglobales</taxon>
        <taxon>Acidobacteriaceae</taxon>
        <taxon>Edaphobacter</taxon>
    </lineage>
</organism>
<feature type="compositionally biased region" description="Low complexity" evidence="1">
    <location>
        <begin position="354"/>
        <end position="371"/>
    </location>
</feature>
<dbReference type="EMBL" id="RSDW01000001">
    <property type="protein sequence ID" value="RSL14594.1"/>
    <property type="molecule type" value="Genomic_DNA"/>
</dbReference>
<proteinExistence type="predicted"/>
<dbReference type="RefSeq" id="WP_125483437.1">
    <property type="nucleotide sequence ID" value="NZ_RSDW01000001.1"/>
</dbReference>
<evidence type="ECO:0000313" key="3">
    <source>
        <dbReference type="Proteomes" id="UP000269669"/>
    </source>
</evidence>
<dbReference type="Proteomes" id="UP000269669">
    <property type="component" value="Unassembled WGS sequence"/>
</dbReference>
<gene>
    <name evidence="2" type="ORF">EDE15_0046</name>
</gene>
<feature type="region of interest" description="Disordered" evidence="1">
    <location>
        <begin position="304"/>
        <end position="394"/>
    </location>
</feature>
<evidence type="ECO:0000313" key="2">
    <source>
        <dbReference type="EMBL" id="RSL14594.1"/>
    </source>
</evidence>
<reference evidence="2 3" key="1">
    <citation type="submission" date="2018-12" db="EMBL/GenBank/DDBJ databases">
        <title>Sequencing of bacterial isolates from soil warming experiment in Harvard Forest, Massachusetts, USA.</title>
        <authorList>
            <person name="Deangelis K."/>
        </authorList>
    </citation>
    <scope>NUCLEOTIDE SEQUENCE [LARGE SCALE GENOMIC DNA]</scope>
    <source>
        <strain evidence="2 3">EB153</strain>
    </source>
</reference>
<keyword evidence="3" id="KW-1185">Reference proteome</keyword>
<dbReference type="AlphaFoldDB" id="A0A428MCH7"/>
<protein>
    <submittedName>
        <fullName evidence="2">Uncharacterized protein</fullName>
    </submittedName>
</protein>
<sequence length="394" mass="41932">MKLRTHRWALITGCLAITIPTACQVFVVGEKSATADIVTDFTPTNLPLSTEQLSERGRRELVRNLEAEQGFAHRALPMGAGITLHANGALSPSAADYRKMIFEKGQSAAPGDRVIITAMTIKGDRIIFDLNGGPYAKHRFLSHVQLNDNPVVASNGEQPTGARVTLVFNGAVPEISAPEVKALLDPVIDFGVKSSDQAYADTLPSKLKEAIAAHEVLVGMNHRMVLAALGAPESKVREQQSGDPNGTRYEEWIYGHVPQTVRFIRFVGDRVTVVEIAALGKPVEIHDKPEIQDSDIPANMREIAMGDRKPDGPEGTAAPAPPTLRQPGEAAPSPSQGGQGQVQFPKAKNNPVASAPTDPSDTTGPTSPTAPQTTRGGPPSLGQPGDPNQPPHLL</sequence>
<accession>A0A428MCH7</accession>
<name>A0A428MCH7_9BACT</name>